<dbReference type="STRING" id="163.SAMN04487775_102353"/>
<reference evidence="7 8" key="1">
    <citation type="submission" date="2016-10" db="EMBL/GenBank/DDBJ databases">
        <authorList>
            <person name="de Groot N.N."/>
        </authorList>
    </citation>
    <scope>NUCLEOTIDE SEQUENCE [LARGE SCALE GENOMIC DNA]</scope>
    <source>
        <strain evidence="7 8">B25</strain>
    </source>
</reference>
<dbReference type="InterPro" id="IPR002942">
    <property type="entry name" value="S4_RNA-bd"/>
</dbReference>
<evidence type="ECO:0000313" key="8">
    <source>
        <dbReference type="Proteomes" id="UP000182360"/>
    </source>
</evidence>
<comment type="catalytic activity">
    <reaction evidence="5">
        <text>a uridine in RNA = a pseudouridine in RNA</text>
        <dbReference type="Rhea" id="RHEA:48348"/>
        <dbReference type="Rhea" id="RHEA-COMP:12068"/>
        <dbReference type="Rhea" id="RHEA-COMP:12069"/>
        <dbReference type="ChEBI" id="CHEBI:65314"/>
        <dbReference type="ChEBI" id="CHEBI:65315"/>
    </reaction>
</comment>
<name>A0A1H9B575_9SPIR</name>
<dbReference type="CDD" id="cd00165">
    <property type="entry name" value="S4"/>
    <property type="match status" value="1"/>
</dbReference>
<dbReference type="PROSITE" id="PS50889">
    <property type="entry name" value="S4"/>
    <property type="match status" value="1"/>
</dbReference>
<evidence type="ECO:0000256" key="5">
    <source>
        <dbReference type="RuleBase" id="RU362028"/>
    </source>
</evidence>
<dbReference type="OrthoDB" id="305739at2"/>
<comment type="similarity">
    <text evidence="1 5">Belongs to the pseudouridine synthase RluA family.</text>
</comment>
<keyword evidence="8" id="KW-1185">Reference proteome</keyword>
<comment type="function">
    <text evidence="5">Responsible for synthesis of pseudouridine from uracil.</text>
</comment>
<dbReference type="EC" id="5.4.99.-" evidence="5"/>
<dbReference type="GO" id="GO:0000455">
    <property type="term" value="P:enzyme-directed rRNA pseudouridine synthesis"/>
    <property type="evidence" value="ECO:0007669"/>
    <property type="project" value="TreeGrafter"/>
</dbReference>
<dbReference type="InterPro" id="IPR020103">
    <property type="entry name" value="PsdUridine_synth_cat_dom_sf"/>
</dbReference>
<dbReference type="SMART" id="SM00363">
    <property type="entry name" value="S4"/>
    <property type="match status" value="1"/>
</dbReference>
<evidence type="ECO:0000256" key="1">
    <source>
        <dbReference type="ARBA" id="ARBA00010876"/>
    </source>
</evidence>
<evidence type="ECO:0000256" key="3">
    <source>
        <dbReference type="PIRSR" id="PIRSR606225-1"/>
    </source>
</evidence>
<protein>
    <recommendedName>
        <fullName evidence="5">Pseudouridine synthase</fullName>
        <ecNumber evidence="5">5.4.99.-</ecNumber>
    </recommendedName>
</protein>
<feature type="active site" evidence="3">
    <location>
        <position position="147"/>
    </location>
</feature>
<dbReference type="Gene3D" id="3.10.290.10">
    <property type="entry name" value="RNA-binding S4 domain"/>
    <property type="match status" value="1"/>
</dbReference>
<gene>
    <name evidence="7" type="ORF">SAMN04487977_101574</name>
</gene>
<accession>A0A1H9B575</accession>
<dbReference type="PANTHER" id="PTHR21600">
    <property type="entry name" value="MITOCHONDRIAL RNA PSEUDOURIDINE SYNTHASE"/>
    <property type="match status" value="1"/>
</dbReference>
<dbReference type="SUPFAM" id="SSF55174">
    <property type="entry name" value="Alpha-L RNA-binding motif"/>
    <property type="match status" value="1"/>
</dbReference>
<organism evidence="7 8">
    <name type="scientific">Treponema bryantii</name>
    <dbReference type="NCBI Taxonomy" id="163"/>
    <lineage>
        <taxon>Bacteria</taxon>
        <taxon>Pseudomonadati</taxon>
        <taxon>Spirochaetota</taxon>
        <taxon>Spirochaetia</taxon>
        <taxon>Spirochaetales</taxon>
        <taxon>Treponemataceae</taxon>
        <taxon>Treponema</taxon>
    </lineage>
</organism>
<evidence type="ECO:0000259" key="6">
    <source>
        <dbReference type="SMART" id="SM00363"/>
    </source>
</evidence>
<dbReference type="GO" id="GO:0003723">
    <property type="term" value="F:RNA binding"/>
    <property type="evidence" value="ECO:0007669"/>
    <property type="project" value="UniProtKB-KW"/>
</dbReference>
<dbReference type="Proteomes" id="UP000182360">
    <property type="component" value="Unassembled WGS sequence"/>
</dbReference>
<dbReference type="SUPFAM" id="SSF55120">
    <property type="entry name" value="Pseudouridine synthase"/>
    <property type="match status" value="1"/>
</dbReference>
<dbReference type="RefSeq" id="WP_074640694.1">
    <property type="nucleotide sequence ID" value="NZ_FOFU01000001.1"/>
</dbReference>
<dbReference type="CDD" id="cd02869">
    <property type="entry name" value="PseudoU_synth_RluA_like"/>
    <property type="match status" value="1"/>
</dbReference>
<proteinExistence type="inferred from homology"/>
<dbReference type="EMBL" id="FOFU01000001">
    <property type="protein sequence ID" value="SEP83861.1"/>
    <property type="molecule type" value="Genomic_DNA"/>
</dbReference>
<dbReference type="NCBIfam" id="TIGR00005">
    <property type="entry name" value="rluA_subfam"/>
    <property type="match status" value="1"/>
</dbReference>
<dbReference type="Gene3D" id="3.30.2350.10">
    <property type="entry name" value="Pseudouridine synthase"/>
    <property type="match status" value="1"/>
</dbReference>
<dbReference type="InterPro" id="IPR006145">
    <property type="entry name" value="PsdUridine_synth_RsuA/RluA"/>
</dbReference>
<dbReference type="Pfam" id="PF00849">
    <property type="entry name" value="PseudoU_synth_2"/>
    <property type="match status" value="1"/>
</dbReference>
<sequence>MPFFSAKVPQDFPEQQRLDKFIASLPNGMNRSKLKSGVTEILVNGKKVKLSQKVKAGDQIDIQWEDNIPDNIDPENIPLEILYEDDNVTVVNKAQGMVTHPACGNWTGTLVNALLYHWGRQSVEQLKEGSAAEILERRRPGIVHRLDKETSGIIITAKNRDSEEFLQKQFKDKSLQKEYICICCGRPPARTGDIRTQIIRDPKNRHRFKAVTDTEDGKFARTLYHCIACYGNYSLMRIRLKTGRTHQIRVHMKYLGCPILGDGVYNKPDSKFPNATLMLHSVQLKIKLPGAGKAGEAAVPCDYHTFRTPTPSRFIEIEKKLRKMFDRTVIASNRTVLASNRTVIASEAKQSVKK</sequence>
<feature type="domain" description="RNA-binding S4" evidence="6">
    <location>
        <begin position="16"/>
        <end position="69"/>
    </location>
</feature>
<keyword evidence="2 5" id="KW-0413">Isomerase</keyword>
<keyword evidence="4" id="KW-0694">RNA-binding</keyword>
<evidence type="ECO:0000256" key="4">
    <source>
        <dbReference type="PROSITE-ProRule" id="PRU00182"/>
    </source>
</evidence>
<dbReference type="InterPro" id="IPR050188">
    <property type="entry name" value="RluA_PseudoU_synthase"/>
</dbReference>
<dbReference type="InterPro" id="IPR036986">
    <property type="entry name" value="S4_RNA-bd_sf"/>
</dbReference>
<dbReference type="GO" id="GO:0120159">
    <property type="term" value="F:rRNA pseudouridine synthase activity"/>
    <property type="evidence" value="ECO:0007669"/>
    <property type="project" value="UniProtKB-ARBA"/>
</dbReference>
<evidence type="ECO:0000256" key="2">
    <source>
        <dbReference type="ARBA" id="ARBA00023235"/>
    </source>
</evidence>
<dbReference type="AlphaFoldDB" id="A0A1H9B575"/>
<dbReference type="PANTHER" id="PTHR21600:SF44">
    <property type="entry name" value="RIBOSOMAL LARGE SUBUNIT PSEUDOURIDINE SYNTHASE D"/>
    <property type="match status" value="1"/>
</dbReference>
<dbReference type="InterPro" id="IPR006225">
    <property type="entry name" value="PsdUridine_synth_RluC/D"/>
</dbReference>
<evidence type="ECO:0000313" key="7">
    <source>
        <dbReference type="EMBL" id="SEP83861.1"/>
    </source>
</evidence>